<protein>
    <submittedName>
        <fullName evidence="2">Uncharacterized protein</fullName>
    </submittedName>
</protein>
<feature type="region of interest" description="Disordered" evidence="1">
    <location>
        <begin position="116"/>
        <end position="139"/>
    </location>
</feature>
<dbReference type="EMBL" id="BAHD01000016">
    <property type="protein sequence ID" value="GAB95088.1"/>
    <property type="molecule type" value="Genomic_DNA"/>
</dbReference>
<dbReference type="AlphaFoldDB" id="K6VFX2"/>
<dbReference type="STRING" id="1184609.KILIM_016_00280"/>
<accession>K6VFX2</accession>
<reference evidence="2 3" key="1">
    <citation type="submission" date="2012-08" db="EMBL/GenBank/DDBJ databases">
        <title>Whole genome shotgun sequence of Kineosphaera limosa NBRC 100340.</title>
        <authorList>
            <person name="Yoshida I."/>
            <person name="Isaki S."/>
            <person name="Hosoyama A."/>
            <person name="Tsuchikane K."/>
            <person name="Katsumata H."/>
            <person name="Ando Y."/>
            <person name="Ohji S."/>
            <person name="Hamada M."/>
            <person name="Tamura T."/>
            <person name="Yamazoe A."/>
            <person name="Yamazaki S."/>
            <person name="Fujita N."/>
        </authorList>
    </citation>
    <scope>NUCLEOTIDE SEQUENCE [LARGE SCALE GENOMIC DNA]</scope>
    <source>
        <strain evidence="2 3">NBRC 100340</strain>
    </source>
</reference>
<dbReference type="Proteomes" id="UP000008366">
    <property type="component" value="Unassembled WGS sequence"/>
</dbReference>
<keyword evidence="3" id="KW-1185">Reference proteome</keyword>
<name>K6VFX2_9MICO</name>
<dbReference type="RefSeq" id="WP_006591620.1">
    <property type="nucleotide sequence ID" value="NZ_BAHD01000016.1"/>
</dbReference>
<evidence type="ECO:0000313" key="3">
    <source>
        <dbReference type="Proteomes" id="UP000008366"/>
    </source>
</evidence>
<organism evidence="2 3">
    <name type="scientific">Kineosphaera limosa NBRC 100340</name>
    <dbReference type="NCBI Taxonomy" id="1184609"/>
    <lineage>
        <taxon>Bacteria</taxon>
        <taxon>Bacillati</taxon>
        <taxon>Actinomycetota</taxon>
        <taxon>Actinomycetes</taxon>
        <taxon>Micrococcales</taxon>
        <taxon>Dermatophilaceae</taxon>
        <taxon>Kineosphaera</taxon>
    </lineage>
</organism>
<feature type="compositionally biased region" description="Basic and acidic residues" evidence="1">
    <location>
        <begin position="116"/>
        <end position="126"/>
    </location>
</feature>
<evidence type="ECO:0000313" key="2">
    <source>
        <dbReference type="EMBL" id="GAB95088.1"/>
    </source>
</evidence>
<sequence length="199" mass="21386">MNAISMHRLARRPGLLAVAGMLALSVAACGTMGAARVQPMGSNPRGMATTVDGPVLWGAGIWCSNTARGVDIEDVIWQENDEIDIVAFSVQSFAPFENRMGRITATLEKEYPDTYNDRTVRGRCDDDPSDADSAQNNGAPSKVLSQLVLELRLADPTKVGHAMGLRARTARGVSAAEPVTVVLCPADMKPCEEDSWKKQ</sequence>
<gene>
    <name evidence="2" type="ORF">KILIM_016_00280</name>
</gene>
<proteinExistence type="predicted"/>
<evidence type="ECO:0000256" key="1">
    <source>
        <dbReference type="SAM" id="MobiDB-lite"/>
    </source>
</evidence>
<comment type="caution">
    <text evidence="2">The sequence shown here is derived from an EMBL/GenBank/DDBJ whole genome shotgun (WGS) entry which is preliminary data.</text>
</comment>